<gene>
    <name evidence="2" type="ORF">K461DRAFT_276621</name>
</gene>
<name>A0A9P4J950_9PEZI</name>
<evidence type="ECO:0000256" key="1">
    <source>
        <dbReference type="SAM" id="SignalP"/>
    </source>
</evidence>
<dbReference type="AlphaFoldDB" id="A0A9P4J950"/>
<evidence type="ECO:0000313" key="2">
    <source>
        <dbReference type="EMBL" id="KAF2155410.1"/>
    </source>
</evidence>
<keyword evidence="1" id="KW-0732">Signal</keyword>
<sequence length="108" mass="11894">MLGLRTLLLALSLLALQALAAKITYTGKYHDQGGIVKYSRSDKIEDKHAQPVVQGVEKWSNKKYKASQSKTGIITVYNVKAVGSKKEAVDLVKDMEHLVWKHTVLGSG</sequence>
<accession>A0A9P4J950</accession>
<evidence type="ECO:0000313" key="3">
    <source>
        <dbReference type="Proteomes" id="UP000799439"/>
    </source>
</evidence>
<dbReference type="EMBL" id="ML996083">
    <property type="protein sequence ID" value="KAF2155410.1"/>
    <property type="molecule type" value="Genomic_DNA"/>
</dbReference>
<reference evidence="2" key="1">
    <citation type="journal article" date="2020" name="Stud. Mycol.">
        <title>101 Dothideomycetes genomes: a test case for predicting lifestyles and emergence of pathogens.</title>
        <authorList>
            <person name="Haridas S."/>
            <person name="Albert R."/>
            <person name="Binder M."/>
            <person name="Bloem J."/>
            <person name="Labutti K."/>
            <person name="Salamov A."/>
            <person name="Andreopoulos B."/>
            <person name="Baker S."/>
            <person name="Barry K."/>
            <person name="Bills G."/>
            <person name="Bluhm B."/>
            <person name="Cannon C."/>
            <person name="Castanera R."/>
            <person name="Culley D."/>
            <person name="Daum C."/>
            <person name="Ezra D."/>
            <person name="Gonzalez J."/>
            <person name="Henrissat B."/>
            <person name="Kuo A."/>
            <person name="Liang C."/>
            <person name="Lipzen A."/>
            <person name="Lutzoni F."/>
            <person name="Magnuson J."/>
            <person name="Mondo S."/>
            <person name="Nolan M."/>
            <person name="Ohm R."/>
            <person name="Pangilinan J."/>
            <person name="Park H.-J."/>
            <person name="Ramirez L."/>
            <person name="Alfaro M."/>
            <person name="Sun H."/>
            <person name="Tritt A."/>
            <person name="Yoshinaga Y."/>
            <person name="Zwiers L.-H."/>
            <person name="Turgeon B."/>
            <person name="Goodwin S."/>
            <person name="Spatafora J."/>
            <person name="Crous P."/>
            <person name="Grigoriev I."/>
        </authorList>
    </citation>
    <scope>NUCLEOTIDE SEQUENCE</scope>
    <source>
        <strain evidence="2">CBS 260.36</strain>
    </source>
</reference>
<feature type="signal peptide" evidence="1">
    <location>
        <begin position="1"/>
        <end position="20"/>
    </location>
</feature>
<keyword evidence="3" id="KW-1185">Reference proteome</keyword>
<organism evidence="2 3">
    <name type="scientific">Myriangium duriaei CBS 260.36</name>
    <dbReference type="NCBI Taxonomy" id="1168546"/>
    <lineage>
        <taxon>Eukaryota</taxon>
        <taxon>Fungi</taxon>
        <taxon>Dikarya</taxon>
        <taxon>Ascomycota</taxon>
        <taxon>Pezizomycotina</taxon>
        <taxon>Dothideomycetes</taxon>
        <taxon>Dothideomycetidae</taxon>
        <taxon>Myriangiales</taxon>
        <taxon>Myriangiaceae</taxon>
        <taxon>Myriangium</taxon>
    </lineage>
</organism>
<proteinExistence type="predicted"/>
<dbReference type="Proteomes" id="UP000799439">
    <property type="component" value="Unassembled WGS sequence"/>
</dbReference>
<comment type="caution">
    <text evidence="2">The sequence shown here is derived from an EMBL/GenBank/DDBJ whole genome shotgun (WGS) entry which is preliminary data.</text>
</comment>
<feature type="chain" id="PRO_5040500961" evidence="1">
    <location>
        <begin position="21"/>
        <end position="108"/>
    </location>
</feature>
<protein>
    <submittedName>
        <fullName evidence="2">Uncharacterized protein</fullName>
    </submittedName>
</protein>